<gene>
    <name evidence="2" type="ORF">CJF43_24055</name>
</gene>
<dbReference type="Proteomes" id="UP000216113">
    <property type="component" value="Unassembled WGS sequence"/>
</dbReference>
<protein>
    <submittedName>
        <fullName evidence="2">Uncharacterized protein</fullName>
    </submittedName>
</protein>
<dbReference type="RefSeq" id="WP_095031277.1">
    <property type="nucleotide sequence ID" value="NZ_NQKL01000034.1"/>
</dbReference>
<reference evidence="2 3" key="1">
    <citation type="submission" date="2017-08" db="EMBL/GenBank/DDBJ databases">
        <title>Genomic and metabolic characterisation of spoilage-associated Pseudomonas species.</title>
        <authorList>
            <person name="Stanborough T."/>
            <person name="Fegan N."/>
            <person name="Powell S.M."/>
            <person name="Singh T."/>
            <person name="Tamplin M.L."/>
            <person name="Chandry P.S."/>
        </authorList>
    </citation>
    <scope>NUCLEOTIDE SEQUENCE [LARGE SCALE GENOMIC DNA]</scope>
    <source>
        <strain evidence="2 3">F1820</strain>
    </source>
</reference>
<name>A0A266LPA8_PSEFR</name>
<organism evidence="2 3">
    <name type="scientific">Pseudomonas fragi</name>
    <dbReference type="NCBI Taxonomy" id="296"/>
    <lineage>
        <taxon>Bacteria</taxon>
        <taxon>Pseudomonadati</taxon>
        <taxon>Pseudomonadota</taxon>
        <taxon>Gammaproteobacteria</taxon>
        <taxon>Pseudomonadales</taxon>
        <taxon>Pseudomonadaceae</taxon>
        <taxon>Pseudomonas</taxon>
    </lineage>
</organism>
<evidence type="ECO:0000313" key="2">
    <source>
        <dbReference type="EMBL" id="OZY39252.1"/>
    </source>
</evidence>
<sequence>MKKITKVFLSVIAVTFSLNSFAVEWAKGPGVRASDNSVLWMQDSDLNVWDLSKIDFWDGGTKAGAESVIKKLNGKMSEMNALLAKKRYDYKIVEFRAEPIHNGIRPGVYHIVSYSVATRPVLYVELDWDTGTHSNIQVGEPYFYNFQKSIVLISPDGKESISIGVSNAQRCDSPGILQKNKKYVCI</sequence>
<dbReference type="EMBL" id="NQKL01000034">
    <property type="protein sequence ID" value="OZY39252.1"/>
    <property type="molecule type" value="Genomic_DNA"/>
</dbReference>
<proteinExistence type="predicted"/>
<comment type="caution">
    <text evidence="2">The sequence shown here is derived from an EMBL/GenBank/DDBJ whole genome shotgun (WGS) entry which is preliminary data.</text>
</comment>
<evidence type="ECO:0000256" key="1">
    <source>
        <dbReference type="SAM" id="SignalP"/>
    </source>
</evidence>
<evidence type="ECO:0000313" key="3">
    <source>
        <dbReference type="Proteomes" id="UP000216113"/>
    </source>
</evidence>
<keyword evidence="1" id="KW-0732">Signal</keyword>
<feature type="chain" id="PRO_5013329150" evidence="1">
    <location>
        <begin position="23"/>
        <end position="186"/>
    </location>
</feature>
<feature type="signal peptide" evidence="1">
    <location>
        <begin position="1"/>
        <end position="22"/>
    </location>
</feature>
<dbReference type="AlphaFoldDB" id="A0A266LPA8"/>
<accession>A0A266LPA8</accession>